<evidence type="ECO:0000313" key="4">
    <source>
        <dbReference type="EMBL" id="TWE10057.1"/>
    </source>
</evidence>
<dbReference type="Proteomes" id="UP000318297">
    <property type="component" value="Unassembled WGS sequence"/>
</dbReference>
<keyword evidence="5" id="KW-1185">Reference proteome</keyword>
<dbReference type="RefSeq" id="WP_211841705.1">
    <property type="nucleotide sequence ID" value="NZ_VIVQ01000002.1"/>
</dbReference>
<dbReference type="Pfam" id="PF07848">
    <property type="entry name" value="PaaX"/>
    <property type="match status" value="1"/>
</dbReference>
<organism evidence="4 5">
    <name type="scientific">Rudaeicoccus suwonensis</name>
    <dbReference type="NCBI Taxonomy" id="657409"/>
    <lineage>
        <taxon>Bacteria</taxon>
        <taxon>Bacillati</taxon>
        <taxon>Actinomycetota</taxon>
        <taxon>Actinomycetes</taxon>
        <taxon>Micrococcales</taxon>
        <taxon>Dermacoccaceae</taxon>
        <taxon>Rudaeicoccus</taxon>
    </lineage>
</organism>
<gene>
    <name evidence="4" type="ORF">BKA23_2405</name>
</gene>
<dbReference type="EMBL" id="VIVQ01000002">
    <property type="protein sequence ID" value="TWE10057.1"/>
    <property type="molecule type" value="Genomic_DNA"/>
</dbReference>
<evidence type="ECO:0000313" key="5">
    <source>
        <dbReference type="Proteomes" id="UP000318297"/>
    </source>
</evidence>
<evidence type="ECO:0000259" key="3">
    <source>
        <dbReference type="Pfam" id="PF20803"/>
    </source>
</evidence>
<dbReference type="InterPro" id="IPR011965">
    <property type="entry name" value="PaaX_trns_reg"/>
</dbReference>
<proteinExistence type="predicted"/>
<dbReference type="InterPro" id="IPR036388">
    <property type="entry name" value="WH-like_DNA-bd_sf"/>
</dbReference>
<feature type="domain" description="Transcriptional repressor PaaX-like C-terminal" evidence="2">
    <location>
        <begin position="193"/>
        <end position="279"/>
    </location>
</feature>
<evidence type="ECO:0000259" key="1">
    <source>
        <dbReference type="Pfam" id="PF07848"/>
    </source>
</evidence>
<dbReference type="PANTHER" id="PTHR30319">
    <property type="entry name" value="PHENYLACETIC ACID REGULATOR-RELATED TRANSCRIPTIONAL REPRESSOR"/>
    <property type="match status" value="1"/>
</dbReference>
<dbReference type="Gene3D" id="1.10.10.10">
    <property type="entry name" value="Winged helix-like DNA-binding domain superfamily/Winged helix DNA-binding domain"/>
    <property type="match status" value="1"/>
</dbReference>
<dbReference type="GO" id="GO:0006351">
    <property type="term" value="P:DNA-templated transcription"/>
    <property type="evidence" value="ECO:0007669"/>
    <property type="project" value="InterPro"/>
</dbReference>
<evidence type="ECO:0000259" key="2">
    <source>
        <dbReference type="Pfam" id="PF08223"/>
    </source>
</evidence>
<protein>
    <submittedName>
        <fullName evidence="4">PaaX family transcriptional regulator</fullName>
    </submittedName>
</protein>
<dbReference type="Gene3D" id="1.20.58.1460">
    <property type="match status" value="1"/>
</dbReference>
<dbReference type="Pfam" id="PF20803">
    <property type="entry name" value="PaaX_M"/>
    <property type="match status" value="1"/>
</dbReference>
<comment type="caution">
    <text evidence="4">The sequence shown here is derived from an EMBL/GenBank/DDBJ whole genome shotgun (WGS) entry which is preliminary data.</text>
</comment>
<reference evidence="4 5" key="1">
    <citation type="submission" date="2019-06" db="EMBL/GenBank/DDBJ databases">
        <title>Sequencing the genomes of 1000 actinobacteria strains.</title>
        <authorList>
            <person name="Klenk H.-P."/>
        </authorList>
    </citation>
    <scope>NUCLEOTIDE SEQUENCE [LARGE SCALE GENOMIC DNA]</scope>
    <source>
        <strain evidence="4 5">DSM 19560</strain>
    </source>
</reference>
<sequence>MSTAPSDSGSALRSDSGRQVQQFIITILATWARGEHSVVPVADLIGLMASLDVDPPAVRSALARLKKREVLLSARAGRAAAYELNPRLERIFAEGDARIFHPQRAAATDPWLVALFTVPEAERSSRHLLRKRLTNLGFGTIAPGSWIAPAHLLTATKEALQRDGLDHYVEMFVSRPDDATCADELRHKVAQWWDLDELHRQYAEFVTRYAPLHDDHTNGRTTDAAAFATYVRLVTDWRRLPYRDPGLPVAYLPADWVGLVAEQLFTDLHRQLSAPATALVR</sequence>
<dbReference type="PANTHER" id="PTHR30319:SF1">
    <property type="entry name" value="TRANSCRIPTIONAL REPRESSOR PAAX"/>
    <property type="match status" value="1"/>
</dbReference>
<dbReference type="Pfam" id="PF08223">
    <property type="entry name" value="PaaX_C"/>
    <property type="match status" value="1"/>
</dbReference>
<dbReference type="AlphaFoldDB" id="A0A561E369"/>
<dbReference type="InterPro" id="IPR012906">
    <property type="entry name" value="PaaX-like_N"/>
</dbReference>
<dbReference type="InterPro" id="IPR048846">
    <property type="entry name" value="PaaX-like_central"/>
</dbReference>
<dbReference type="PIRSF" id="PIRSF020623">
    <property type="entry name" value="PaaX"/>
    <property type="match status" value="1"/>
</dbReference>
<feature type="domain" description="Transcriptional repressor PaaX-like N-terminal" evidence="1">
    <location>
        <begin position="22"/>
        <end position="85"/>
    </location>
</feature>
<dbReference type="InterPro" id="IPR013225">
    <property type="entry name" value="PaaX_C"/>
</dbReference>
<accession>A0A561E369</accession>
<name>A0A561E369_9MICO</name>
<dbReference type="Gene3D" id="3.30.70.2650">
    <property type="match status" value="1"/>
</dbReference>
<feature type="domain" description="Transcriptional repressor PaaX-like central Cas2-like" evidence="3">
    <location>
        <begin position="108"/>
        <end position="179"/>
    </location>
</feature>